<accession>A0A6A5Z6Z8</accession>
<evidence type="ECO:0000256" key="10">
    <source>
        <dbReference type="ARBA" id="ARBA00023004"/>
    </source>
</evidence>
<dbReference type="InterPro" id="IPR036396">
    <property type="entry name" value="Cyt_P450_sf"/>
</dbReference>
<keyword evidence="7 13" id="KW-0479">Metal-binding</keyword>
<dbReference type="EMBL" id="ML977324">
    <property type="protein sequence ID" value="KAF2114936.1"/>
    <property type="molecule type" value="Genomic_DNA"/>
</dbReference>
<evidence type="ECO:0000256" key="9">
    <source>
        <dbReference type="ARBA" id="ARBA00023002"/>
    </source>
</evidence>
<comment type="pathway">
    <text evidence="3">Mycotoxin biosynthesis.</text>
</comment>
<evidence type="ECO:0000256" key="4">
    <source>
        <dbReference type="ARBA" id="ARBA00010617"/>
    </source>
</evidence>
<name>A0A6A5Z6Z8_9PLEO</name>
<dbReference type="PRINTS" id="PR00465">
    <property type="entry name" value="EP450IV"/>
</dbReference>
<keyword evidence="10 13" id="KW-0408">Iron</keyword>
<dbReference type="InterPro" id="IPR001128">
    <property type="entry name" value="Cyt_P450"/>
</dbReference>
<dbReference type="GO" id="GO:0004497">
    <property type="term" value="F:monooxygenase activity"/>
    <property type="evidence" value="ECO:0007669"/>
    <property type="project" value="UniProtKB-KW"/>
</dbReference>
<comment type="similarity">
    <text evidence="4">Belongs to the cytochrome P450 family.</text>
</comment>
<dbReference type="GO" id="GO:0005506">
    <property type="term" value="F:iron ion binding"/>
    <property type="evidence" value="ECO:0007669"/>
    <property type="project" value="InterPro"/>
</dbReference>
<keyword evidence="11" id="KW-0503">Monooxygenase</keyword>
<evidence type="ECO:0000256" key="8">
    <source>
        <dbReference type="ARBA" id="ARBA00022989"/>
    </source>
</evidence>
<keyword evidence="15" id="KW-1185">Reference proteome</keyword>
<evidence type="ECO:0000256" key="11">
    <source>
        <dbReference type="ARBA" id="ARBA00023033"/>
    </source>
</evidence>
<evidence type="ECO:0000256" key="2">
    <source>
        <dbReference type="ARBA" id="ARBA00004370"/>
    </source>
</evidence>
<organism evidence="14 15">
    <name type="scientific">Lophiotrema nucula</name>
    <dbReference type="NCBI Taxonomy" id="690887"/>
    <lineage>
        <taxon>Eukaryota</taxon>
        <taxon>Fungi</taxon>
        <taxon>Dikarya</taxon>
        <taxon>Ascomycota</taxon>
        <taxon>Pezizomycotina</taxon>
        <taxon>Dothideomycetes</taxon>
        <taxon>Pleosporomycetidae</taxon>
        <taxon>Pleosporales</taxon>
        <taxon>Lophiotremataceae</taxon>
        <taxon>Lophiotrema</taxon>
    </lineage>
</organism>
<proteinExistence type="inferred from homology"/>
<evidence type="ECO:0000256" key="7">
    <source>
        <dbReference type="ARBA" id="ARBA00022723"/>
    </source>
</evidence>
<evidence type="ECO:0000256" key="5">
    <source>
        <dbReference type="ARBA" id="ARBA00022617"/>
    </source>
</evidence>
<gene>
    <name evidence="14" type="ORF">BDV96DRAFT_646802</name>
</gene>
<dbReference type="Proteomes" id="UP000799770">
    <property type="component" value="Unassembled WGS sequence"/>
</dbReference>
<evidence type="ECO:0000256" key="3">
    <source>
        <dbReference type="ARBA" id="ARBA00004685"/>
    </source>
</evidence>
<dbReference type="InterPro" id="IPR002403">
    <property type="entry name" value="Cyt_P450_E_grp-IV"/>
</dbReference>
<evidence type="ECO:0000313" key="15">
    <source>
        <dbReference type="Proteomes" id="UP000799770"/>
    </source>
</evidence>
<keyword evidence="9" id="KW-0560">Oxidoreductase</keyword>
<dbReference type="GO" id="GO:0020037">
    <property type="term" value="F:heme binding"/>
    <property type="evidence" value="ECO:0007669"/>
    <property type="project" value="InterPro"/>
</dbReference>
<evidence type="ECO:0000256" key="13">
    <source>
        <dbReference type="PIRSR" id="PIRSR602403-1"/>
    </source>
</evidence>
<dbReference type="PANTHER" id="PTHR46206:SF5">
    <property type="entry name" value="P450, PUTATIVE (EUROFUNG)-RELATED"/>
    <property type="match status" value="1"/>
</dbReference>
<dbReference type="CDD" id="cd11041">
    <property type="entry name" value="CYP503A1-like"/>
    <property type="match status" value="1"/>
</dbReference>
<evidence type="ECO:0000256" key="6">
    <source>
        <dbReference type="ARBA" id="ARBA00022692"/>
    </source>
</evidence>
<comment type="cofactor">
    <cofactor evidence="1 13">
        <name>heme</name>
        <dbReference type="ChEBI" id="CHEBI:30413"/>
    </cofactor>
</comment>
<dbReference type="PANTHER" id="PTHR46206">
    <property type="entry name" value="CYTOCHROME P450"/>
    <property type="match status" value="1"/>
</dbReference>
<sequence>MKPQLNLPALTWLSGAWVLCTVTPWLAAFAANVKALVQYTVAKFKEKIDIVTFPITGKKKIHEAYLRSSGAAFQINSPESRMTLVSSPDLIRDIAVATNEQLSLHAAAKDILKPEYTMAGFNWHSQRGIEGIGFVRTLRTLLTNHLPKMTPGVRGIIERTFAAEVGEQGSVNALALSKKVVTEISGYAFFGGDQVKNQEFMEAAYCYNEDVLYGAEILRLTPSFLVPAVGALMSYCLTRQRIFFYGLVDLIEGRLESRQESDNNNDVVQWIIDTAPKDQKWSPSRMAFEVMAIWFGSVQGLATTLTFALYNLCAYLEYIEPLRNEIQGPNGSKFLIEGEGLPLMDSFLKESSRWTPVETVTARRCALKDFTFSDGTFVRKGEWVCVPLGPMLKDDALYPYADQFDGFRFAAHRTAGDDTHKQPEGPSKFTDISENWQVWGTGKITCPGRFFVSYVMKHVMFFVLENYEPSMENKAGNNTLSWRTLTLPSPGVNIDFQSKG</sequence>
<comment type="subcellular location">
    <subcellularLocation>
        <location evidence="2">Membrane</location>
    </subcellularLocation>
</comment>
<dbReference type="GO" id="GO:0016020">
    <property type="term" value="C:membrane"/>
    <property type="evidence" value="ECO:0007669"/>
    <property type="project" value="UniProtKB-SubCell"/>
</dbReference>
<keyword evidence="8" id="KW-1133">Transmembrane helix</keyword>
<dbReference type="OrthoDB" id="1844152at2759"/>
<keyword evidence="5 13" id="KW-0349">Heme</keyword>
<evidence type="ECO:0000313" key="14">
    <source>
        <dbReference type="EMBL" id="KAF2114936.1"/>
    </source>
</evidence>
<reference evidence="14" key="1">
    <citation type="journal article" date="2020" name="Stud. Mycol.">
        <title>101 Dothideomycetes genomes: a test case for predicting lifestyles and emergence of pathogens.</title>
        <authorList>
            <person name="Haridas S."/>
            <person name="Albert R."/>
            <person name="Binder M."/>
            <person name="Bloem J."/>
            <person name="Labutti K."/>
            <person name="Salamov A."/>
            <person name="Andreopoulos B."/>
            <person name="Baker S."/>
            <person name="Barry K."/>
            <person name="Bills G."/>
            <person name="Bluhm B."/>
            <person name="Cannon C."/>
            <person name="Castanera R."/>
            <person name="Culley D."/>
            <person name="Daum C."/>
            <person name="Ezra D."/>
            <person name="Gonzalez J."/>
            <person name="Henrissat B."/>
            <person name="Kuo A."/>
            <person name="Liang C."/>
            <person name="Lipzen A."/>
            <person name="Lutzoni F."/>
            <person name="Magnuson J."/>
            <person name="Mondo S."/>
            <person name="Nolan M."/>
            <person name="Ohm R."/>
            <person name="Pangilinan J."/>
            <person name="Park H.-J."/>
            <person name="Ramirez L."/>
            <person name="Alfaro M."/>
            <person name="Sun H."/>
            <person name="Tritt A."/>
            <person name="Yoshinaga Y."/>
            <person name="Zwiers L.-H."/>
            <person name="Turgeon B."/>
            <person name="Goodwin S."/>
            <person name="Spatafora J."/>
            <person name="Crous P."/>
            <person name="Grigoriev I."/>
        </authorList>
    </citation>
    <scope>NUCLEOTIDE SEQUENCE</scope>
    <source>
        <strain evidence="14">CBS 627.86</strain>
    </source>
</reference>
<dbReference type="Pfam" id="PF00067">
    <property type="entry name" value="p450"/>
    <property type="match status" value="1"/>
</dbReference>
<dbReference type="GO" id="GO:0016705">
    <property type="term" value="F:oxidoreductase activity, acting on paired donors, with incorporation or reduction of molecular oxygen"/>
    <property type="evidence" value="ECO:0007669"/>
    <property type="project" value="InterPro"/>
</dbReference>
<evidence type="ECO:0000256" key="1">
    <source>
        <dbReference type="ARBA" id="ARBA00001971"/>
    </source>
</evidence>
<dbReference type="Gene3D" id="1.10.630.10">
    <property type="entry name" value="Cytochrome P450"/>
    <property type="match status" value="1"/>
</dbReference>
<dbReference type="AlphaFoldDB" id="A0A6A5Z6Z8"/>
<dbReference type="SUPFAM" id="SSF48264">
    <property type="entry name" value="Cytochrome P450"/>
    <property type="match status" value="1"/>
</dbReference>
<keyword evidence="6" id="KW-0812">Transmembrane</keyword>
<feature type="binding site" description="axial binding residue" evidence="13">
    <location>
        <position position="446"/>
    </location>
    <ligand>
        <name>heme</name>
        <dbReference type="ChEBI" id="CHEBI:30413"/>
    </ligand>
    <ligandPart>
        <name>Fe</name>
        <dbReference type="ChEBI" id="CHEBI:18248"/>
    </ligandPart>
</feature>
<evidence type="ECO:0000256" key="12">
    <source>
        <dbReference type="ARBA" id="ARBA00023136"/>
    </source>
</evidence>
<protein>
    <submittedName>
        <fullName evidence="14">Cytochrome P450</fullName>
    </submittedName>
</protein>
<keyword evidence="12" id="KW-0472">Membrane</keyword>